<evidence type="ECO:0000313" key="1">
    <source>
        <dbReference type="EMBL" id="KAK9123459.1"/>
    </source>
</evidence>
<reference evidence="1 2" key="1">
    <citation type="submission" date="2024-01" db="EMBL/GenBank/DDBJ databases">
        <title>Genome assemblies of Stephania.</title>
        <authorList>
            <person name="Yang L."/>
        </authorList>
    </citation>
    <scope>NUCLEOTIDE SEQUENCE [LARGE SCALE GENOMIC DNA]</scope>
    <source>
        <strain evidence="1">QJT</strain>
        <tissue evidence="1">Leaf</tissue>
    </source>
</reference>
<dbReference type="EMBL" id="JBBNAE010000005">
    <property type="protein sequence ID" value="KAK9123459.1"/>
    <property type="molecule type" value="Genomic_DNA"/>
</dbReference>
<sequence>MTDQTEPSDDSGAAGPRVISVEDFQALTQRVTTQDQRLEEILRILRIPVVATPSPPSTAGVATTQEMDTPIVNTFTIPTTVVAML</sequence>
<gene>
    <name evidence="1" type="ORF">Sjap_013061</name>
</gene>
<organism evidence="1 2">
    <name type="scientific">Stephania japonica</name>
    <dbReference type="NCBI Taxonomy" id="461633"/>
    <lineage>
        <taxon>Eukaryota</taxon>
        <taxon>Viridiplantae</taxon>
        <taxon>Streptophyta</taxon>
        <taxon>Embryophyta</taxon>
        <taxon>Tracheophyta</taxon>
        <taxon>Spermatophyta</taxon>
        <taxon>Magnoliopsida</taxon>
        <taxon>Ranunculales</taxon>
        <taxon>Menispermaceae</taxon>
        <taxon>Menispermoideae</taxon>
        <taxon>Cissampelideae</taxon>
        <taxon>Stephania</taxon>
    </lineage>
</organism>
<evidence type="ECO:0000313" key="2">
    <source>
        <dbReference type="Proteomes" id="UP001417504"/>
    </source>
</evidence>
<proteinExistence type="predicted"/>
<name>A0AAP0NYU2_9MAGN</name>
<accession>A0AAP0NYU2</accession>
<dbReference type="Proteomes" id="UP001417504">
    <property type="component" value="Unassembled WGS sequence"/>
</dbReference>
<dbReference type="AlphaFoldDB" id="A0AAP0NYU2"/>
<protein>
    <submittedName>
        <fullName evidence="1">Uncharacterized protein</fullName>
    </submittedName>
</protein>
<comment type="caution">
    <text evidence="1">The sequence shown here is derived from an EMBL/GenBank/DDBJ whole genome shotgun (WGS) entry which is preliminary data.</text>
</comment>
<keyword evidence="2" id="KW-1185">Reference proteome</keyword>